<feature type="compositionally biased region" description="Basic and acidic residues" evidence="2">
    <location>
        <begin position="214"/>
        <end position="233"/>
    </location>
</feature>
<feature type="compositionally biased region" description="Basic and acidic residues" evidence="2">
    <location>
        <begin position="156"/>
        <end position="173"/>
    </location>
</feature>
<feature type="region of interest" description="Disordered" evidence="2">
    <location>
        <begin position="1"/>
        <end position="271"/>
    </location>
</feature>
<dbReference type="PANTHER" id="PTHR31809:SF0">
    <property type="entry name" value="BUD13 HOMOLOG"/>
    <property type="match status" value="1"/>
</dbReference>
<protein>
    <submittedName>
        <fullName evidence="3">Uncharacterized conserved protein</fullName>
    </submittedName>
</protein>
<dbReference type="InterPro" id="IPR018609">
    <property type="entry name" value="Bud13"/>
</dbReference>
<dbReference type="GO" id="GO:0003723">
    <property type="term" value="F:RNA binding"/>
    <property type="evidence" value="ECO:0007669"/>
    <property type="project" value="TreeGrafter"/>
</dbReference>
<evidence type="ECO:0000313" key="3">
    <source>
        <dbReference type="EMBL" id="CED83729.1"/>
    </source>
</evidence>
<dbReference type="InterPro" id="IPR051112">
    <property type="entry name" value="CWC26_splicing_factor"/>
</dbReference>
<dbReference type="PANTHER" id="PTHR31809">
    <property type="entry name" value="BUD13 HOMOLOG"/>
    <property type="match status" value="1"/>
</dbReference>
<dbReference type="EMBL" id="LN483157">
    <property type="protein sequence ID" value="CED83729.1"/>
    <property type="molecule type" value="Genomic_DNA"/>
</dbReference>
<dbReference type="Pfam" id="PF09736">
    <property type="entry name" value="Bud13"/>
    <property type="match status" value="1"/>
</dbReference>
<dbReference type="GO" id="GO:0000398">
    <property type="term" value="P:mRNA splicing, via spliceosome"/>
    <property type="evidence" value="ECO:0007669"/>
    <property type="project" value="TreeGrafter"/>
</dbReference>
<evidence type="ECO:0000256" key="2">
    <source>
        <dbReference type="SAM" id="MobiDB-lite"/>
    </source>
</evidence>
<reference evidence="3" key="1">
    <citation type="submission" date="2014-08" db="EMBL/GenBank/DDBJ databases">
        <authorList>
            <person name="Sharma Rahul"/>
            <person name="Thines Marco"/>
        </authorList>
    </citation>
    <scope>NUCLEOTIDE SEQUENCE</scope>
</reference>
<evidence type="ECO:0000256" key="1">
    <source>
        <dbReference type="ARBA" id="ARBA00011069"/>
    </source>
</evidence>
<proteinExistence type="inferred from homology"/>
<accession>A0A0F7SSW5</accession>
<dbReference type="GO" id="GO:0070274">
    <property type="term" value="C:RES complex"/>
    <property type="evidence" value="ECO:0007669"/>
    <property type="project" value="TreeGrafter"/>
</dbReference>
<feature type="compositionally biased region" description="Basic and acidic residues" evidence="2">
    <location>
        <begin position="181"/>
        <end position="207"/>
    </location>
</feature>
<feature type="compositionally biased region" description="Polar residues" evidence="2">
    <location>
        <begin position="68"/>
        <end position="83"/>
    </location>
</feature>
<organism evidence="3">
    <name type="scientific">Phaffia rhodozyma</name>
    <name type="common">Yeast</name>
    <name type="synonym">Xanthophyllomyces dendrorhous</name>
    <dbReference type="NCBI Taxonomy" id="264483"/>
    <lineage>
        <taxon>Eukaryota</taxon>
        <taxon>Fungi</taxon>
        <taxon>Dikarya</taxon>
        <taxon>Basidiomycota</taxon>
        <taxon>Agaricomycotina</taxon>
        <taxon>Tremellomycetes</taxon>
        <taxon>Cystofilobasidiales</taxon>
        <taxon>Mrakiaceae</taxon>
        <taxon>Phaffia</taxon>
    </lineage>
</organism>
<sequence>MSGPKADAILARSEDKKLKKKKRKRADEPNGGGDTSLRSGNLMIEDEDGPAGWAPVAGDHPSDDERPTVQTSTSNFKSANRSGWTAVRTGETPSPPSPPPQDIPADEQPVVLADTESVPSAPAPRRGGLMTAAEMRAEEAEVEAAKQAAQQAAEARQTEEDREAERRSRETVYRDSTGQKIDLKKEKAEERRRAKEREEKEAAKMEWGKGIVQRGEKEERARREQEEKSRDLARYANDASLNAEQKETARWNDPAANFLTNKRSTGKTYPKCKFAGTPNRFGIPPGYRWDGVDRGTGFETKYFQAQNSKKRRETEAYAWSVDDM</sequence>
<dbReference type="GO" id="GO:0005684">
    <property type="term" value="C:U2-type spliceosomal complex"/>
    <property type="evidence" value="ECO:0007669"/>
    <property type="project" value="TreeGrafter"/>
</dbReference>
<feature type="compositionally biased region" description="Polar residues" evidence="2">
    <location>
        <begin position="258"/>
        <end position="267"/>
    </location>
</feature>
<comment type="similarity">
    <text evidence="1">Belongs to the CWC26 family.</text>
</comment>
<name>A0A0F7SSW5_PHARH</name>
<feature type="compositionally biased region" description="Pro residues" evidence="2">
    <location>
        <begin position="93"/>
        <end position="102"/>
    </location>
</feature>
<feature type="compositionally biased region" description="Low complexity" evidence="2">
    <location>
        <begin position="145"/>
        <end position="155"/>
    </location>
</feature>
<dbReference type="AlphaFoldDB" id="A0A0F7SSW5"/>